<feature type="transmembrane region" description="Helical" evidence="5">
    <location>
        <begin position="60"/>
        <end position="88"/>
    </location>
</feature>
<organism evidence="6 7">
    <name type="scientific">Shimia marina</name>
    <dbReference type="NCBI Taxonomy" id="321267"/>
    <lineage>
        <taxon>Bacteria</taxon>
        <taxon>Pseudomonadati</taxon>
        <taxon>Pseudomonadota</taxon>
        <taxon>Alphaproteobacteria</taxon>
        <taxon>Rhodobacterales</taxon>
        <taxon>Roseobacteraceae</taxon>
    </lineage>
</organism>
<evidence type="ECO:0000313" key="6">
    <source>
        <dbReference type="EMBL" id="CUH53146.1"/>
    </source>
</evidence>
<accession>A0A0P1ESK0</accession>
<reference evidence="6 7" key="1">
    <citation type="submission" date="2015-09" db="EMBL/GenBank/DDBJ databases">
        <authorList>
            <consortium name="Swine Surveillance"/>
        </authorList>
    </citation>
    <scope>NUCLEOTIDE SEQUENCE [LARGE SCALE GENOMIC DNA]</scope>
    <source>
        <strain evidence="6 7">CECT 7688</strain>
    </source>
</reference>
<keyword evidence="3 5" id="KW-1133">Transmembrane helix</keyword>
<dbReference type="InterPro" id="IPR059112">
    <property type="entry name" value="CysZ/EI24"/>
</dbReference>
<proteinExistence type="predicted"/>
<dbReference type="STRING" id="321267.SHM7688_02598"/>
<dbReference type="RefSeq" id="WP_058240334.1">
    <property type="nucleotide sequence ID" value="NZ_CYPW01000027.1"/>
</dbReference>
<dbReference type="Proteomes" id="UP000054823">
    <property type="component" value="Unassembled WGS sequence"/>
</dbReference>
<dbReference type="EMBL" id="CYPW01000027">
    <property type="protein sequence ID" value="CUH53146.1"/>
    <property type="molecule type" value="Genomic_DNA"/>
</dbReference>
<name>A0A0P1ESK0_9RHOB</name>
<comment type="subcellular location">
    <subcellularLocation>
        <location evidence="1">Membrane</location>
        <topology evidence="1">Multi-pass membrane protein</topology>
    </subcellularLocation>
</comment>
<evidence type="ECO:0000256" key="1">
    <source>
        <dbReference type="ARBA" id="ARBA00004141"/>
    </source>
</evidence>
<dbReference type="AlphaFoldDB" id="A0A0P1ESK0"/>
<evidence type="ECO:0000256" key="4">
    <source>
        <dbReference type="ARBA" id="ARBA00023136"/>
    </source>
</evidence>
<feature type="transmembrane region" description="Helical" evidence="5">
    <location>
        <begin position="25"/>
        <end position="48"/>
    </location>
</feature>
<feature type="transmembrane region" description="Helical" evidence="5">
    <location>
        <begin position="132"/>
        <end position="161"/>
    </location>
</feature>
<dbReference type="OrthoDB" id="5421146at2"/>
<protein>
    <submittedName>
        <fullName evidence="6">CysZ-like protein</fullName>
    </submittedName>
</protein>
<dbReference type="Pfam" id="PF07264">
    <property type="entry name" value="EI24"/>
    <property type="match status" value="1"/>
</dbReference>
<evidence type="ECO:0000256" key="2">
    <source>
        <dbReference type="ARBA" id="ARBA00022692"/>
    </source>
</evidence>
<evidence type="ECO:0000256" key="5">
    <source>
        <dbReference type="SAM" id="Phobius"/>
    </source>
</evidence>
<keyword evidence="7" id="KW-1185">Reference proteome</keyword>
<evidence type="ECO:0000313" key="7">
    <source>
        <dbReference type="Proteomes" id="UP000054823"/>
    </source>
</evidence>
<gene>
    <name evidence="6" type="ORF">SHM7688_02598</name>
</gene>
<sequence length="240" mass="26598">MALSLAITSFGKTLSQVGDPRFRRVLFKGIGLTFVLLIAVYTIFLMFLNWIGAGQTVQELVGNISWVGDVFTFASMLLMIFLSIFLMVPVASAITSMFLDEVADAVEDRHYPHLSDVPSVGFSEGLKDSVNFLGVLIAANIFALLLYVIFTPFALFIFWGLNGFLLGREYFQLVAMRRVGRAEAKKLRKKHMGTIWLAGTLMAMPLSVPLLNLVIPILGAATFTHLYHQLEPSQGHHPSD</sequence>
<keyword evidence="2 5" id="KW-0812">Transmembrane</keyword>
<keyword evidence="4 5" id="KW-0472">Membrane</keyword>
<evidence type="ECO:0000256" key="3">
    <source>
        <dbReference type="ARBA" id="ARBA00022989"/>
    </source>
</evidence>
<feature type="transmembrane region" description="Helical" evidence="5">
    <location>
        <begin position="195"/>
        <end position="218"/>
    </location>
</feature>